<evidence type="ECO:0000313" key="3">
    <source>
        <dbReference type="EMBL" id="TWI32701.1"/>
    </source>
</evidence>
<accession>A0A562NL35</accession>
<name>A0A562NL35_9HYPH</name>
<feature type="region of interest" description="Disordered" evidence="1">
    <location>
        <begin position="263"/>
        <end position="296"/>
    </location>
</feature>
<evidence type="ECO:0000256" key="1">
    <source>
        <dbReference type="SAM" id="MobiDB-lite"/>
    </source>
</evidence>
<evidence type="ECO:0000313" key="4">
    <source>
        <dbReference type="Proteomes" id="UP000317122"/>
    </source>
</evidence>
<sequence length="442" mass="46874">MGNVTVRAEGSRLDAIEKAIRNAFEKGNADDRAFRERVYRSAFAALDRALQANQGVTVEVAIKRRKAVQAKITEIESEFLPAVPDVGLPADDDAAAPAEEQPADSETEAEPAPSPDVVVEGPVEQPADSEAEPAPPPDVVVDGPVEPQADSAVEAESAPSPDIVVDGPVQPPASDASRSRVLPVVPDIMPEAVFAGVPEIDMSNPASAGDDDAEVMPDRDERRVRGRRLPLTAIFLGVTLLAAAGIGLYFAAQTGVFKSAAQLDTAPPQSPPTVDDDDFTPPSDTASPLNPGEADEERDWINVFSPSDPTLVSAPSDAKAEVMQDESGSFLRIRSGASGSAISFDVGQGVLERLAGKHAVFDIIARSEEGKETQISVDCNFGEFGDCGRKRYAVGRENNEYLFDVRFPDKRPGAAGTIAINSDFDQQGKSVDIYEIRVSVVP</sequence>
<comment type="caution">
    <text evidence="3">The sequence shown here is derived from an EMBL/GenBank/DDBJ whole genome shotgun (WGS) entry which is preliminary data.</text>
</comment>
<keyword evidence="2" id="KW-0812">Transmembrane</keyword>
<gene>
    <name evidence="3" type="ORF">IQ26_04371</name>
</gene>
<protein>
    <submittedName>
        <fullName evidence="3">Uncharacterized protein</fullName>
    </submittedName>
</protein>
<dbReference type="Proteomes" id="UP000317122">
    <property type="component" value="Unassembled WGS sequence"/>
</dbReference>
<feature type="compositionally biased region" description="Low complexity" evidence="1">
    <location>
        <begin position="83"/>
        <end position="100"/>
    </location>
</feature>
<organism evidence="3 4">
    <name type="scientific">Mesorhizobium tianshanense</name>
    <dbReference type="NCBI Taxonomy" id="39844"/>
    <lineage>
        <taxon>Bacteria</taxon>
        <taxon>Pseudomonadati</taxon>
        <taxon>Pseudomonadota</taxon>
        <taxon>Alphaproteobacteria</taxon>
        <taxon>Hyphomicrobiales</taxon>
        <taxon>Phyllobacteriaceae</taxon>
        <taxon>Mesorhizobium</taxon>
    </lineage>
</organism>
<evidence type="ECO:0000256" key="2">
    <source>
        <dbReference type="SAM" id="Phobius"/>
    </source>
</evidence>
<proteinExistence type="predicted"/>
<keyword evidence="4" id="KW-1185">Reference proteome</keyword>
<reference evidence="3 4" key="1">
    <citation type="journal article" date="2015" name="Stand. Genomic Sci.">
        <title>Genomic Encyclopedia of Bacterial and Archaeal Type Strains, Phase III: the genomes of soil and plant-associated and newly described type strains.</title>
        <authorList>
            <person name="Whitman W.B."/>
            <person name="Woyke T."/>
            <person name="Klenk H.P."/>
            <person name="Zhou Y."/>
            <person name="Lilburn T.G."/>
            <person name="Beck B.J."/>
            <person name="De Vos P."/>
            <person name="Vandamme P."/>
            <person name="Eisen J.A."/>
            <person name="Garrity G."/>
            <person name="Hugenholtz P."/>
            <person name="Kyrpides N.C."/>
        </authorList>
    </citation>
    <scope>NUCLEOTIDE SEQUENCE [LARGE SCALE GENOMIC DNA]</scope>
    <source>
        <strain evidence="3 4">CGMCC 1.2546</strain>
    </source>
</reference>
<feature type="region of interest" description="Disordered" evidence="1">
    <location>
        <begin position="201"/>
        <end position="221"/>
    </location>
</feature>
<feature type="region of interest" description="Disordered" evidence="1">
    <location>
        <begin position="83"/>
        <end position="178"/>
    </location>
</feature>
<keyword evidence="2" id="KW-0472">Membrane</keyword>
<dbReference type="EMBL" id="VLKT01000028">
    <property type="protein sequence ID" value="TWI32701.1"/>
    <property type="molecule type" value="Genomic_DNA"/>
</dbReference>
<dbReference type="AlphaFoldDB" id="A0A562NL35"/>
<keyword evidence="2" id="KW-1133">Transmembrane helix</keyword>
<feature type="transmembrane region" description="Helical" evidence="2">
    <location>
        <begin position="229"/>
        <end position="252"/>
    </location>
</feature>